<keyword evidence="6" id="KW-1185">Reference proteome</keyword>
<evidence type="ECO:0000256" key="1">
    <source>
        <dbReference type="ARBA" id="ARBA00008535"/>
    </source>
</evidence>
<dbReference type="PANTHER" id="PTHR10903:SF186">
    <property type="entry name" value="GTPASE IMAP FAMILY MEMBER 4-LIKE-RELATED"/>
    <property type="match status" value="1"/>
</dbReference>
<organism evidence="5 6">
    <name type="scientific">Cyprinus carpio</name>
    <name type="common">Common carp</name>
    <dbReference type="NCBI Taxonomy" id="7962"/>
    <lineage>
        <taxon>Eukaryota</taxon>
        <taxon>Metazoa</taxon>
        <taxon>Chordata</taxon>
        <taxon>Craniata</taxon>
        <taxon>Vertebrata</taxon>
        <taxon>Euteleostomi</taxon>
        <taxon>Actinopterygii</taxon>
        <taxon>Neopterygii</taxon>
        <taxon>Teleostei</taxon>
        <taxon>Ostariophysi</taxon>
        <taxon>Cypriniformes</taxon>
        <taxon>Cyprinidae</taxon>
        <taxon>Cyprininae</taxon>
        <taxon>Cyprinus</taxon>
    </lineage>
</organism>
<dbReference type="InterPro" id="IPR045058">
    <property type="entry name" value="GIMA/IAN/Toc"/>
</dbReference>
<evidence type="ECO:0000256" key="2">
    <source>
        <dbReference type="ARBA" id="ARBA00022741"/>
    </source>
</evidence>
<sequence>MICDCLKLKLPLKTLHLSEDQHHSCAAPLKTGRQRTMALRHRTNNAAPQQNNNNINIVLLGKTGVGKSSSGNTILGENRFPCGRSLSAVTHESSVERSVIEGRSVSVIDTPGFFSTNLSQEQLSREFARSVFLSSPGVHVFLFIVPFGRFTEQEEEILTRVQKVFGKDVLKHVILLFTYGDECIRERMEAEIDGNDVVSRVVQSCQGYHVLNNKDLTDRQQVTDLLLKIDTMMEWNQGYYTNEMYEWAQMWPWEQFWKILKDLFYEVIAFFQNLAKSFDNSHWKQKMAPYMRL</sequence>
<comment type="similarity">
    <text evidence="1">Belongs to the TRAFAC class TrmE-Era-EngA-EngB-Septin-like GTPase superfamily. AIG1/Toc34/Toc159-like paraseptin GTPase family. IAN subfamily.</text>
</comment>
<dbReference type="CDD" id="cd01852">
    <property type="entry name" value="AIG1"/>
    <property type="match status" value="1"/>
</dbReference>
<dbReference type="AlphaFoldDB" id="A0A8C1N5P0"/>
<dbReference type="Pfam" id="PF04548">
    <property type="entry name" value="AIG1"/>
    <property type="match status" value="1"/>
</dbReference>
<dbReference type="FunFam" id="3.40.50.300:FF:000366">
    <property type="entry name" value="GTPase, IMAP family member 2"/>
    <property type="match status" value="1"/>
</dbReference>
<dbReference type="GO" id="GO:0005525">
    <property type="term" value="F:GTP binding"/>
    <property type="evidence" value="ECO:0007669"/>
    <property type="project" value="UniProtKB-KW"/>
</dbReference>
<dbReference type="Proteomes" id="UP000694427">
    <property type="component" value="Unplaced"/>
</dbReference>
<accession>A0A8C1N5P0</accession>
<protein>
    <recommendedName>
        <fullName evidence="4">AIG1-type G domain-containing protein</fullName>
    </recommendedName>
</protein>
<dbReference type="SUPFAM" id="SSF52540">
    <property type="entry name" value="P-loop containing nucleoside triphosphate hydrolases"/>
    <property type="match status" value="1"/>
</dbReference>
<dbReference type="Gene3D" id="3.40.50.300">
    <property type="entry name" value="P-loop containing nucleotide triphosphate hydrolases"/>
    <property type="match status" value="1"/>
</dbReference>
<reference evidence="5" key="2">
    <citation type="submission" date="2025-09" db="UniProtKB">
        <authorList>
            <consortium name="Ensembl"/>
        </authorList>
    </citation>
    <scope>IDENTIFICATION</scope>
</reference>
<dbReference type="Ensembl" id="ENSCCRT00010096122.1">
    <property type="protein sequence ID" value="ENSCCRP00010086662.1"/>
    <property type="gene ID" value="ENSCCRG00010037843.1"/>
</dbReference>
<evidence type="ECO:0000256" key="3">
    <source>
        <dbReference type="ARBA" id="ARBA00023134"/>
    </source>
</evidence>
<dbReference type="InterPro" id="IPR006703">
    <property type="entry name" value="G_AIG1"/>
</dbReference>
<feature type="domain" description="AIG1-type G" evidence="4">
    <location>
        <begin position="52"/>
        <end position="249"/>
    </location>
</feature>
<name>A0A8C1N5P0_CYPCA</name>
<keyword evidence="2" id="KW-0547">Nucleotide-binding</keyword>
<evidence type="ECO:0000259" key="4">
    <source>
        <dbReference type="PROSITE" id="PS51720"/>
    </source>
</evidence>
<evidence type="ECO:0000313" key="6">
    <source>
        <dbReference type="Proteomes" id="UP000694427"/>
    </source>
</evidence>
<evidence type="ECO:0000313" key="5">
    <source>
        <dbReference type="Ensembl" id="ENSCCRP00010086662.1"/>
    </source>
</evidence>
<proteinExistence type="inferred from homology"/>
<keyword evidence="3" id="KW-0342">GTP-binding</keyword>
<dbReference type="PANTHER" id="PTHR10903">
    <property type="entry name" value="GTPASE, IMAP FAMILY MEMBER-RELATED"/>
    <property type="match status" value="1"/>
</dbReference>
<dbReference type="InterPro" id="IPR027417">
    <property type="entry name" value="P-loop_NTPase"/>
</dbReference>
<reference evidence="5" key="1">
    <citation type="submission" date="2025-08" db="UniProtKB">
        <authorList>
            <consortium name="Ensembl"/>
        </authorList>
    </citation>
    <scope>IDENTIFICATION</scope>
</reference>
<dbReference type="PROSITE" id="PS51720">
    <property type="entry name" value="G_AIG1"/>
    <property type="match status" value="1"/>
</dbReference>